<dbReference type="PROSITE" id="PS50077">
    <property type="entry name" value="HEAT_REPEAT"/>
    <property type="match status" value="1"/>
</dbReference>
<reference evidence="5" key="1">
    <citation type="submission" date="2023-03" db="EMBL/GenBank/DDBJ databases">
        <title>Massive genome expansion in bonnet fungi (Mycena s.s.) driven by repeated elements and novel gene families across ecological guilds.</title>
        <authorList>
            <consortium name="Lawrence Berkeley National Laboratory"/>
            <person name="Harder C.B."/>
            <person name="Miyauchi S."/>
            <person name="Viragh M."/>
            <person name="Kuo A."/>
            <person name="Thoen E."/>
            <person name="Andreopoulos B."/>
            <person name="Lu D."/>
            <person name="Skrede I."/>
            <person name="Drula E."/>
            <person name="Henrissat B."/>
            <person name="Morin E."/>
            <person name="Kohler A."/>
            <person name="Barry K."/>
            <person name="LaButti K."/>
            <person name="Morin E."/>
            <person name="Salamov A."/>
            <person name="Lipzen A."/>
            <person name="Mereny Z."/>
            <person name="Hegedus B."/>
            <person name="Baldrian P."/>
            <person name="Stursova M."/>
            <person name="Weitz H."/>
            <person name="Taylor A."/>
            <person name="Grigoriev I.V."/>
            <person name="Nagy L.G."/>
            <person name="Martin F."/>
            <person name="Kauserud H."/>
        </authorList>
    </citation>
    <scope>NUCLEOTIDE SEQUENCE</scope>
    <source>
        <strain evidence="5">9144</strain>
    </source>
</reference>
<dbReference type="InterPro" id="IPR016024">
    <property type="entry name" value="ARM-type_fold"/>
</dbReference>
<evidence type="ECO:0000313" key="5">
    <source>
        <dbReference type="EMBL" id="KAJ7212135.1"/>
    </source>
</evidence>
<evidence type="ECO:0000259" key="3">
    <source>
        <dbReference type="Pfam" id="PF12612"/>
    </source>
</evidence>
<dbReference type="InterPro" id="IPR022577">
    <property type="entry name" value="TBCD_C"/>
</dbReference>
<dbReference type="InterPro" id="IPR011989">
    <property type="entry name" value="ARM-like"/>
</dbReference>
<proteinExistence type="predicted"/>
<name>A0AAD6YCS8_9AGAR</name>
<sequence>MDEELLEEGRVFATFERHAEFSETQAALLALDLTETPTSEQERHEVAIFRRLSDILDEYQEQAHLLDAFLEQLIEPVVACIKRRAQILLKIDLNTNSDPTNPARIERVASLLYFYVKTRGRKTIIRFFPHEIADLALAVASMGGVACDPRQWALRYAVLLWLALICIIPFDLAQFDERGEGETADALEELARPLLSRVGLEREGAALLLARLYMRKDTRARFVGFLGYADQFVAAAEDAFTVLGVLQVLCEVAKSGPADLVQAHAARLFDIADKIDANEVLSGNTIVRKYRTKLMARIPLRILPPPNDAARRRGRALVNDELRVPEPVQQNEIEVPEEVEVVLEQLFKSLQDKDTIVRWSAAKAVARISERLPTEFVDQVLETLMGLFSIHSIAQASLYDLPAIAESTWHGACLGCAEMARRGLVAPAALPQLIEWLSKALYFDLRKGAHSIGSNVRDAASYVLWSLARAQSPAALAPHADSLASRLVTVALYDREIHIRRAASAAFQEYVGRTSLLVHGIDVLRKTDFYAISVRRNAFLVAAPQVAEHIEYRGFLVDHLLNVTARHWDVSMRRLGAQSLRRICGPNLADLGPLVLLRAAKLLVSADSSDLHGALLALAEIATAYRESSVGAEEREHRLHEAFGCLELVPERILLGSRNELITAAACTLLARTISRGEAEKPAGATWRKLLEGGLKHRNGSVQEAAAEALGALSSLVDCEKFMNRLMHEMRSAGPVVQQNLGRVLGVMDYDTFPACLPDALRSLIECVGVTSSAKFSVEVRRNCYAAIPQILLTVLPRLPQRISPETFSALLDAMLHGLEDYSIDERGDVGSWVRIACLRGLTACCEILITNASTLSGFAEYIPAEKYHNIVAGVLKQGVERLDNVRQDAGECLHALLRLTPPAIRNGHEWVPKQLPLLRELFTSETEPIGWKEGAKLFPKAVRLLDIPRYRQSVLAGLVLSLGSKTESTQRCVAGSLVQYSQGLPLSQDVEAEMGYNLVGLASDLLSHARTNFSTNSVVVPVLQTFNVLLEADALRRLPEDPRGQSSLQKVLSIVTKNVGRLKSIQRIQESMKIVVNMLRIPSLFAQCVAALPDFLAHEFPHIRSATSEYLYLALQSTDLGRETEEVEEVLLETEWSSTDVEVSREGSVRLKELFL</sequence>
<dbReference type="Pfam" id="PF12612">
    <property type="entry name" value="TFCD_C"/>
    <property type="match status" value="1"/>
</dbReference>
<gene>
    <name evidence="5" type="ORF">GGX14DRAFT_447589</name>
</gene>
<dbReference type="InterPro" id="IPR058033">
    <property type="entry name" value="ARM_TBCD_2nd"/>
</dbReference>
<dbReference type="GO" id="GO:0005096">
    <property type="term" value="F:GTPase activator activity"/>
    <property type="evidence" value="ECO:0007669"/>
    <property type="project" value="InterPro"/>
</dbReference>
<dbReference type="InterPro" id="IPR021133">
    <property type="entry name" value="HEAT_type_2"/>
</dbReference>
<dbReference type="PANTHER" id="PTHR12658">
    <property type="entry name" value="BETA-TUBULIN COFACTOR D"/>
    <property type="match status" value="1"/>
</dbReference>
<feature type="repeat" description="HEAT" evidence="2">
    <location>
        <begin position="342"/>
        <end position="379"/>
    </location>
</feature>
<evidence type="ECO:0000259" key="4">
    <source>
        <dbReference type="Pfam" id="PF25767"/>
    </source>
</evidence>
<dbReference type="GO" id="GO:0007023">
    <property type="term" value="P:post-chaperonin tubulin folding pathway"/>
    <property type="evidence" value="ECO:0007669"/>
    <property type="project" value="InterPro"/>
</dbReference>
<organism evidence="5 6">
    <name type="scientific">Mycena pura</name>
    <dbReference type="NCBI Taxonomy" id="153505"/>
    <lineage>
        <taxon>Eukaryota</taxon>
        <taxon>Fungi</taxon>
        <taxon>Dikarya</taxon>
        <taxon>Basidiomycota</taxon>
        <taxon>Agaricomycotina</taxon>
        <taxon>Agaricomycetes</taxon>
        <taxon>Agaricomycetidae</taxon>
        <taxon>Agaricales</taxon>
        <taxon>Marasmiineae</taxon>
        <taxon>Mycenaceae</taxon>
        <taxon>Mycena</taxon>
    </lineage>
</organism>
<accession>A0AAD6YCS8</accession>
<dbReference type="AlphaFoldDB" id="A0AAD6YCS8"/>
<evidence type="ECO:0000256" key="2">
    <source>
        <dbReference type="PROSITE-ProRule" id="PRU00103"/>
    </source>
</evidence>
<dbReference type="GO" id="GO:0048487">
    <property type="term" value="F:beta-tubulin binding"/>
    <property type="evidence" value="ECO:0007669"/>
    <property type="project" value="InterPro"/>
</dbReference>
<feature type="domain" description="Tubulin-folding cofactor D C-terminal" evidence="3">
    <location>
        <begin position="869"/>
        <end position="1068"/>
    </location>
</feature>
<dbReference type="PANTHER" id="PTHR12658:SF0">
    <property type="entry name" value="TUBULIN-SPECIFIC CHAPERONE D"/>
    <property type="match status" value="1"/>
</dbReference>
<keyword evidence="6" id="KW-1185">Reference proteome</keyword>
<dbReference type="GO" id="GO:0000226">
    <property type="term" value="P:microtubule cytoskeleton organization"/>
    <property type="evidence" value="ECO:0007669"/>
    <property type="project" value="TreeGrafter"/>
</dbReference>
<dbReference type="Pfam" id="PF25767">
    <property type="entry name" value="ARM_TBCD_2nd"/>
    <property type="match status" value="1"/>
</dbReference>
<dbReference type="SUPFAM" id="SSF48371">
    <property type="entry name" value="ARM repeat"/>
    <property type="match status" value="1"/>
</dbReference>
<protein>
    <submittedName>
        <fullName evidence="5">TBCD protein</fullName>
    </submittedName>
</protein>
<feature type="non-terminal residue" evidence="5">
    <location>
        <position position="1"/>
    </location>
</feature>
<evidence type="ECO:0000313" key="6">
    <source>
        <dbReference type="Proteomes" id="UP001219525"/>
    </source>
</evidence>
<evidence type="ECO:0000256" key="1">
    <source>
        <dbReference type="ARBA" id="ARBA00023186"/>
    </source>
</evidence>
<keyword evidence="1" id="KW-0143">Chaperone</keyword>
<dbReference type="Proteomes" id="UP001219525">
    <property type="component" value="Unassembled WGS sequence"/>
</dbReference>
<dbReference type="Pfam" id="PF23579">
    <property type="entry name" value="ARM_TBCD"/>
    <property type="match status" value="1"/>
</dbReference>
<dbReference type="Gene3D" id="1.25.10.10">
    <property type="entry name" value="Leucine-rich Repeat Variant"/>
    <property type="match status" value="2"/>
</dbReference>
<comment type="caution">
    <text evidence="5">The sequence shown here is derived from an EMBL/GenBank/DDBJ whole genome shotgun (WGS) entry which is preliminary data.</text>
</comment>
<dbReference type="GO" id="GO:0007021">
    <property type="term" value="P:tubulin complex assembly"/>
    <property type="evidence" value="ECO:0007669"/>
    <property type="project" value="InterPro"/>
</dbReference>
<dbReference type="InterPro" id="IPR033162">
    <property type="entry name" value="TBCD"/>
</dbReference>
<feature type="domain" description="Tubulin-folding cofactor D ARM repeats" evidence="4">
    <location>
        <begin position="327"/>
        <end position="521"/>
    </location>
</feature>
<dbReference type="EMBL" id="JARJCW010000024">
    <property type="protein sequence ID" value="KAJ7212135.1"/>
    <property type="molecule type" value="Genomic_DNA"/>
</dbReference>